<evidence type="ECO:0000256" key="14">
    <source>
        <dbReference type="ARBA" id="ARBA00022842"/>
    </source>
</evidence>
<dbReference type="UniPathway" id="UPA00078"/>
<comment type="pathway">
    <text evidence="3">Cofactor biosynthesis; biotin biosynthesis.</text>
</comment>
<evidence type="ECO:0000256" key="15">
    <source>
        <dbReference type="ARBA" id="ARBA00022898"/>
    </source>
</evidence>
<dbReference type="GO" id="GO:0042803">
    <property type="term" value="F:protein homodimerization activity"/>
    <property type="evidence" value="ECO:0007669"/>
    <property type="project" value="UniProtKB-ARBA"/>
</dbReference>
<evidence type="ECO:0000256" key="12">
    <source>
        <dbReference type="ARBA" id="ARBA00022756"/>
    </source>
</evidence>
<dbReference type="Pfam" id="PF13500">
    <property type="entry name" value="AAA_26"/>
    <property type="match status" value="1"/>
</dbReference>
<proteinExistence type="inferred from homology"/>
<keyword evidence="6 16" id="KW-0032">Aminotransferase</keyword>
<dbReference type="CDD" id="cd03109">
    <property type="entry name" value="DTBS"/>
    <property type="match status" value="1"/>
</dbReference>
<accession>A0A3B1C9W9</accession>
<comment type="subcellular location">
    <subcellularLocation>
        <location evidence="2">Cytoplasm</location>
    </subcellularLocation>
</comment>
<dbReference type="GO" id="GO:0000287">
    <property type="term" value="F:magnesium ion binding"/>
    <property type="evidence" value="ECO:0007669"/>
    <property type="project" value="InterPro"/>
</dbReference>
<dbReference type="PANTHER" id="PTHR42684:SF17">
    <property type="entry name" value="ADENOSYLMETHIONINE-8-AMINO-7-OXONONANOATE AMINOTRANSFERASE"/>
    <property type="match status" value="1"/>
</dbReference>
<keyword evidence="7" id="KW-0436">Ligase</keyword>
<keyword evidence="8 16" id="KW-0808">Transferase</keyword>
<keyword evidence="11" id="KW-0547">Nucleotide-binding</keyword>
<dbReference type="EC" id="2.6.1.62" evidence="16"/>
<evidence type="ECO:0000256" key="9">
    <source>
        <dbReference type="ARBA" id="ARBA00022691"/>
    </source>
</evidence>
<evidence type="ECO:0000256" key="1">
    <source>
        <dbReference type="ARBA" id="ARBA00001933"/>
    </source>
</evidence>
<dbReference type="InterPro" id="IPR015422">
    <property type="entry name" value="PyrdxlP-dep_Trfase_small"/>
</dbReference>
<dbReference type="NCBIfam" id="TIGR00508">
    <property type="entry name" value="bioA"/>
    <property type="match status" value="1"/>
</dbReference>
<dbReference type="CDD" id="cd00610">
    <property type="entry name" value="OAT_like"/>
    <property type="match status" value="1"/>
</dbReference>
<comment type="cofactor">
    <cofactor evidence="1">
        <name>pyridoxal 5'-phosphate</name>
        <dbReference type="ChEBI" id="CHEBI:597326"/>
    </cofactor>
</comment>
<keyword evidence="9" id="KW-0949">S-adenosyl-L-methionine</keyword>
<evidence type="ECO:0000256" key="13">
    <source>
        <dbReference type="ARBA" id="ARBA00022840"/>
    </source>
</evidence>
<comment type="subunit">
    <text evidence="4">Homodimer.</text>
</comment>
<dbReference type="InterPro" id="IPR005814">
    <property type="entry name" value="Aminotrans_3"/>
</dbReference>
<dbReference type="GO" id="GO:0005737">
    <property type="term" value="C:cytoplasm"/>
    <property type="evidence" value="ECO:0007669"/>
    <property type="project" value="UniProtKB-SubCell"/>
</dbReference>
<dbReference type="Gene3D" id="3.40.640.10">
    <property type="entry name" value="Type I PLP-dependent aspartate aminotransferase-like (Major domain)"/>
    <property type="match status" value="1"/>
</dbReference>
<evidence type="ECO:0000256" key="6">
    <source>
        <dbReference type="ARBA" id="ARBA00022576"/>
    </source>
</evidence>
<dbReference type="GO" id="GO:0004015">
    <property type="term" value="F:adenosylmethionine-8-amino-7-oxononanoate transaminase activity"/>
    <property type="evidence" value="ECO:0007669"/>
    <property type="project" value="UniProtKB-EC"/>
</dbReference>
<dbReference type="SUPFAM" id="SSF53383">
    <property type="entry name" value="PLP-dependent transferases"/>
    <property type="match status" value="1"/>
</dbReference>
<keyword evidence="5" id="KW-0963">Cytoplasm</keyword>
<dbReference type="FunFam" id="3.40.50.300:FF:000292">
    <property type="entry name" value="ATP-dependent dethiobiotin synthetase BioD"/>
    <property type="match status" value="1"/>
</dbReference>
<dbReference type="Pfam" id="PF00202">
    <property type="entry name" value="Aminotran_3"/>
    <property type="match status" value="1"/>
</dbReference>
<evidence type="ECO:0000313" key="16">
    <source>
        <dbReference type="EMBL" id="VAX21463.1"/>
    </source>
</evidence>
<dbReference type="InterPro" id="IPR004472">
    <property type="entry name" value="DTB_synth_BioD"/>
</dbReference>
<dbReference type="FunFam" id="3.40.640.10:FF:000078">
    <property type="entry name" value="Adenosylmethionine-8-amino-7-oxononanoate aminotransferase"/>
    <property type="match status" value="1"/>
</dbReference>
<keyword evidence="12" id="KW-0093">Biotin biosynthesis</keyword>
<dbReference type="InterPro" id="IPR015424">
    <property type="entry name" value="PyrdxlP-dep_Trfase"/>
</dbReference>
<sequence length="692" mass="76262">MKKTPKGIFITGTDTGVGKTFVTGALSAILREQGFDVGVMKPAESGATQEGEKLIAPDATFLKKMARSNDPMALINPYVFKAPLSPYHAGKEAGITIDITKIVTAFNELASRHDIVLVEGAGGILAPLTHDFSMGDLARRLNLPVIIVAHPYLGSINHTQLTAEAIDGLGLEIFGTIFNQHKKENFPPLDIDFIKEKTSADVLGITHFSEDSQNEKSIIAAVKTGLNIERLLCRIKELSPMGQQAHYEKLDKKYVWHPFTQMKDWLTEDIVIAESGDGVTVRDVNGHEYLDAFSSYWCNVHGHGEKRINRAIKKQAGKMCHSTFLGLSSVPAIELAEKLVSITPPGLNKVFYSDNGSTAVEVALKMAFQYWHNINPETKKKKFLTLKNAYHGDTVGAMSVGAIDIYHATYKDILFKADFAPSPYCYRCPIKKTYPDCNFACADIVDDKLKETKGSIAAMIIEPIVQCPAGIITAPHGYLKRIAQICKKHDVLLIADEVAVGFGRTGKMFACDNEGVTPDLMTMSKSITGGVSPLAVTMTSEKLFDAFYDDYDKYKTFYHGHTYTGNQMGCAVALENLKMFDEKRIVEVTQEKSAYLADLLAPLKNLNAVGDIRQRGLIVGIELVKEKKSKKPFPVKDRVGAKVTNKAKSHGLLARPLGDVVVLFPAPVTTHEELEKMVKILRRSIETVTEQY</sequence>
<organism evidence="16">
    <name type="scientific">hydrothermal vent metagenome</name>
    <dbReference type="NCBI Taxonomy" id="652676"/>
    <lineage>
        <taxon>unclassified sequences</taxon>
        <taxon>metagenomes</taxon>
        <taxon>ecological metagenomes</taxon>
    </lineage>
</organism>
<name>A0A3B1C9W9_9ZZZZ</name>
<dbReference type="InterPro" id="IPR049704">
    <property type="entry name" value="Aminotrans_3_PPA_site"/>
</dbReference>
<evidence type="ECO:0000256" key="2">
    <source>
        <dbReference type="ARBA" id="ARBA00004496"/>
    </source>
</evidence>
<reference evidence="16" key="1">
    <citation type="submission" date="2018-06" db="EMBL/GenBank/DDBJ databases">
        <authorList>
            <person name="Zhirakovskaya E."/>
        </authorList>
    </citation>
    <scope>NUCLEOTIDE SEQUENCE</scope>
</reference>
<keyword evidence="10" id="KW-0479">Metal-binding</keyword>
<dbReference type="InterPro" id="IPR027417">
    <property type="entry name" value="P-loop_NTPase"/>
</dbReference>
<dbReference type="GO" id="GO:0009102">
    <property type="term" value="P:biotin biosynthetic process"/>
    <property type="evidence" value="ECO:0007669"/>
    <property type="project" value="UniProtKB-UniPathway"/>
</dbReference>
<gene>
    <name evidence="16" type="ORF">MNBD_NITROSPINAE01-441</name>
</gene>
<evidence type="ECO:0000256" key="8">
    <source>
        <dbReference type="ARBA" id="ARBA00022679"/>
    </source>
</evidence>
<dbReference type="HAMAP" id="MF_00834">
    <property type="entry name" value="BioA"/>
    <property type="match status" value="1"/>
</dbReference>
<dbReference type="EMBL" id="UOGC01000120">
    <property type="protein sequence ID" value="VAX21463.1"/>
    <property type="molecule type" value="Genomic_DNA"/>
</dbReference>
<keyword evidence="13" id="KW-0067">ATP-binding</keyword>
<dbReference type="GO" id="GO:0005524">
    <property type="term" value="F:ATP binding"/>
    <property type="evidence" value="ECO:0007669"/>
    <property type="project" value="UniProtKB-KW"/>
</dbReference>
<dbReference type="GO" id="GO:0004141">
    <property type="term" value="F:dethiobiotin synthase activity"/>
    <property type="evidence" value="ECO:0007669"/>
    <property type="project" value="InterPro"/>
</dbReference>
<dbReference type="Gene3D" id="3.40.50.300">
    <property type="entry name" value="P-loop containing nucleotide triphosphate hydrolases"/>
    <property type="match status" value="1"/>
</dbReference>
<evidence type="ECO:0000256" key="11">
    <source>
        <dbReference type="ARBA" id="ARBA00022741"/>
    </source>
</evidence>
<dbReference type="InterPro" id="IPR005815">
    <property type="entry name" value="BioA"/>
</dbReference>
<dbReference type="NCBIfam" id="TIGR00347">
    <property type="entry name" value="bioD"/>
    <property type="match status" value="1"/>
</dbReference>
<evidence type="ECO:0000256" key="4">
    <source>
        <dbReference type="ARBA" id="ARBA00011738"/>
    </source>
</evidence>
<dbReference type="InterPro" id="IPR015421">
    <property type="entry name" value="PyrdxlP-dep_Trfase_major"/>
</dbReference>
<dbReference type="PROSITE" id="PS00600">
    <property type="entry name" value="AA_TRANSFER_CLASS_3"/>
    <property type="match status" value="1"/>
</dbReference>
<dbReference type="AlphaFoldDB" id="A0A3B1C9W9"/>
<dbReference type="Gene3D" id="3.90.1150.10">
    <property type="entry name" value="Aspartate Aminotransferase, domain 1"/>
    <property type="match status" value="1"/>
</dbReference>
<dbReference type="GO" id="GO:0030170">
    <property type="term" value="F:pyridoxal phosphate binding"/>
    <property type="evidence" value="ECO:0007669"/>
    <property type="project" value="InterPro"/>
</dbReference>
<protein>
    <submittedName>
        <fullName evidence="16">Adenosylmethionine-8-amino-7-oxononanoate aminotransferase</fullName>
        <ecNumber evidence="16">2.6.1.62</ecNumber>
    </submittedName>
</protein>
<keyword evidence="15" id="KW-0663">Pyridoxal phosphate</keyword>
<evidence type="ECO:0000256" key="5">
    <source>
        <dbReference type="ARBA" id="ARBA00022490"/>
    </source>
</evidence>
<evidence type="ECO:0000256" key="3">
    <source>
        <dbReference type="ARBA" id="ARBA00004746"/>
    </source>
</evidence>
<keyword evidence="14" id="KW-0460">Magnesium</keyword>
<dbReference type="PANTHER" id="PTHR42684">
    <property type="entry name" value="ADENOSYLMETHIONINE-8-AMINO-7-OXONONANOATE AMINOTRANSFERASE"/>
    <property type="match status" value="1"/>
</dbReference>
<dbReference type="HAMAP" id="MF_00336">
    <property type="entry name" value="BioD"/>
    <property type="match status" value="1"/>
</dbReference>
<evidence type="ECO:0000256" key="7">
    <source>
        <dbReference type="ARBA" id="ARBA00022598"/>
    </source>
</evidence>
<dbReference type="SUPFAM" id="SSF52540">
    <property type="entry name" value="P-loop containing nucleoside triphosphate hydrolases"/>
    <property type="match status" value="1"/>
</dbReference>
<evidence type="ECO:0000256" key="10">
    <source>
        <dbReference type="ARBA" id="ARBA00022723"/>
    </source>
</evidence>